<dbReference type="Proteomes" id="UP000824037">
    <property type="component" value="Unassembled WGS sequence"/>
</dbReference>
<dbReference type="Gene3D" id="3.40.50.1820">
    <property type="entry name" value="alpha/beta hydrolase"/>
    <property type="match status" value="1"/>
</dbReference>
<comment type="caution">
    <text evidence="2">The sequence shown here is derived from an EMBL/GenBank/DDBJ whole genome shotgun (WGS) entry which is preliminary data.</text>
</comment>
<dbReference type="PANTHER" id="PTHR46623:SF6">
    <property type="entry name" value="ALPHA_BETA-HYDROLASES SUPERFAMILY PROTEIN"/>
    <property type="match status" value="1"/>
</dbReference>
<proteinExistence type="predicted"/>
<dbReference type="PANTHER" id="PTHR46623">
    <property type="entry name" value="CARBOXYMETHYLENEBUTENOLIDASE-RELATED"/>
    <property type="match status" value="1"/>
</dbReference>
<reference evidence="2" key="2">
    <citation type="submission" date="2021-04" db="EMBL/GenBank/DDBJ databases">
        <authorList>
            <person name="Gilroy R."/>
        </authorList>
    </citation>
    <scope>NUCLEOTIDE SEQUENCE</scope>
    <source>
        <strain evidence="2">ChiGjej4B4-7305</strain>
    </source>
</reference>
<dbReference type="InterPro" id="IPR029058">
    <property type="entry name" value="AB_hydrolase_fold"/>
</dbReference>
<evidence type="ECO:0000313" key="2">
    <source>
        <dbReference type="EMBL" id="HIZ37654.1"/>
    </source>
</evidence>
<evidence type="ECO:0000259" key="1">
    <source>
        <dbReference type="Pfam" id="PF01738"/>
    </source>
</evidence>
<sequence>MTELVLFHHALGLTDGVRTFADLIRAQGHTVHTPDLFEGRTFPTIDEGIGYAGSIGFDEVIRRGTEAAADLPQQVVFGGFSIGVMPAQQLLQTTPGALGGLFLHAFIDPAQLPGSWPGDTAVQVHGMDEDPFFIGDGDLDAARAVSADHPGVEIFLYPGSAHLFTDSSSADYDQASAATVLERTSAYLSSVQPA</sequence>
<protein>
    <submittedName>
        <fullName evidence="2">Dienelactone hydrolase family protein</fullName>
    </submittedName>
</protein>
<dbReference type="GO" id="GO:0016787">
    <property type="term" value="F:hydrolase activity"/>
    <property type="evidence" value="ECO:0007669"/>
    <property type="project" value="UniProtKB-KW"/>
</dbReference>
<feature type="domain" description="Dienelactone hydrolase" evidence="1">
    <location>
        <begin position="5"/>
        <end position="189"/>
    </location>
</feature>
<organism evidence="2 3">
    <name type="scientific">Candidatus Ruania gallistercoris</name>
    <dbReference type="NCBI Taxonomy" id="2838746"/>
    <lineage>
        <taxon>Bacteria</taxon>
        <taxon>Bacillati</taxon>
        <taxon>Actinomycetota</taxon>
        <taxon>Actinomycetes</taxon>
        <taxon>Micrococcales</taxon>
        <taxon>Ruaniaceae</taxon>
        <taxon>Ruania</taxon>
    </lineage>
</organism>
<evidence type="ECO:0000313" key="3">
    <source>
        <dbReference type="Proteomes" id="UP000824037"/>
    </source>
</evidence>
<accession>A0A9D2EHD0</accession>
<gene>
    <name evidence="2" type="ORF">H9815_17905</name>
</gene>
<dbReference type="InterPro" id="IPR051049">
    <property type="entry name" value="Dienelactone_hydrolase-like"/>
</dbReference>
<reference evidence="2" key="1">
    <citation type="journal article" date="2021" name="PeerJ">
        <title>Extensive microbial diversity within the chicken gut microbiome revealed by metagenomics and culture.</title>
        <authorList>
            <person name="Gilroy R."/>
            <person name="Ravi A."/>
            <person name="Getino M."/>
            <person name="Pursley I."/>
            <person name="Horton D.L."/>
            <person name="Alikhan N.F."/>
            <person name="Baker D."/>
            <person name="Gharbi K."/>
            <person name="Hall N."/>
            <person name="Watson M."/>
            <person name="Adriaenssens E.M."/>
            <person name="Foster-Nyarko E."/>
            <person name="Jarju S."/>
            <person name="Secka A."/>
            <person name="Antonio M."/>
            <person name="Oren A."/>
            <person name="Chaudhuri R.R."/>
            <person name="La Ragione R."/>
            <person name="Hildebrand F."/>
            <person name="Pallen M.J."/>
        </authorList>
    </citation>
    <scope>NUCLEOTIDE SEQUENCE</scope>
    <source>
        <strain evidence="2">ChiGjej4B4-7305</strain>
    </source>
</reference>
<name>A0A9D2EHD0_9MICO</name>
<dbReference type="AlphaFoldDB" id="A0A9D2EHD0"/>
<dbReference type="EMBL" id="DXBY01000309">
    <property type="protein sequence ID" value="HIZ37654.1"/>
    <property type="molecule type" value="Genomic_DNA"/>
</dbReference>
<keyword evidence="2" id="KW-0378">Hydrolase</keyword>
<dbReference type="SUPFAM" id="SSF53474">
    <property type="entry name" value="alpha/beta-Hydrolases"/>
    <property type="match status" value="1"/>
</dbReference>
<dbReference type="InterPro" id="IPR002925">
    <property type="entry name" value="Dienelactn_hydro"/>
</dbReference>
<dbReference type="Pfam" id="PF01738">
    <property type="entry name" value="DLH"/>
    <property type="match status" value="1"/>
</dbReference>